<keyword evidence="1" id="KW-0378">Hydrolase</keyword>
<evidence type="ECO:0000256" key="1">
    <source>
        <dbReference type="ARBA" id="ARBA00022801"/>
    </source>
</evidence>
<proteinExistence type="predicted"/>
<evidence type="ECO:0000313" key="3">
    <source>
        <dbReference type="EMBL" id="MDR5896982.1"/>
    </source>
</evidence>
<dbReference type="Gene3D" id="3.40.50.850">
    <property type="entry name" value="Isochorismatase-like"/>
    <property type="match status" value="1"/>
</dbReference>
<gene>
    <name evidence="3" type="ORF">QC825_12970</name>
</gene>
<feature type="domain" description="Isochorismatase-like" evidence="2">
    <location>
        <begin position="3"/>
        <end position="155"/>
    </location>
</feature>
<keyword evidence="4" id="KW-1185">Reference proteome</keyword>
<dbReference type="Proteomes" id="UP001269375">
    <property type="component" value="Unassembled WGS sequence"/>
</dbReference>
<dbReference type="EMBL" id="JARWAO010000007">
    <property type="protein sequence ID" value="MDR5896982.1"/>
    <property type="molecule type" value="Genomic_DNA"/>
</dbReference>
<dbReference type="PANTHER" id="PTHR43540:SF6">
    <property type="entry name" value="ISOCHORISMATASE-LIKE DOMAIN-CONTAINING PROTEIN"/>
    <property type="match status" value="1"/>
</dbReference>
<dbReference type="PANTHER" id="PTHR43540">
    <property type="entry name" value="PEROXYUREIDOACRYLATE/UREIDOACRYLATE AMIDOHYDROLASE-RELATED"/>
    <property type="match status" value="1"/>
</dbReference>
<comment type="caution">
    <text evidence="3">The sequence shown here is derived from an EMBL/GenBank/DDBJ whole genome shotgun (WGS) entry which is preliminary data.</text>
</comment>
<name>A0ABU1GZZ9_9GAMM</name>
<reference evidence="3 4" key="1">
    <citation type="submission" date="2023-04" db="EMBL/GenBank/DDBJ databases">
        <title>A long-awaited taxogenomic arrangement of the family Halomonadaceae.</title>
        <authorList>
            <person name="De La Haba R."/>
            <person name="Chuvochina M."/>
            <person name="Wittouck S."/>
            <person name="Arahal D.R."/>
            <person name="Sanchez-Porro C."/>
            <person name="Hugenholtz P."/>
            <person name="Ventosa A."/>
        </authorList>
    </citation>
    <scope>NUCLEOTIDE SEQUENCE [LARGE SCALE GENOMIC DNA]</scope>
    <source>
        <strain evidence="3 4">DSM 22428</strain>
    </source>
</reference>
<evidence type="ECO:0000259" key="2">
    <source>
        <dbReference type="Pfam" id="PF00857"/>
    </source>
</evidence>
<dbReference type="SUPFAM" id="SSF52499">
    <property type="entry name" value="Isochorismatase-like hydrolases"/>
    <property type="match status" value="1"/>
</dbReference>
<organism evidence="3 4">
    <name type="scientific">Larsenimonas suaedae</name>
    <dbReference type="NCBI Taxonomy" id="1851019"/>
    <lineage>
        <taxon>Bacteria</taxon>
        <taxon>Pseudomonadati</taxon>
        <taxon>Pseudomonadota</taxon>
        <taxon>Gammaproteobacteria</taxon>
        <taxon>Oceanospirillales</taxon>
        <taxon>Halomonadaceae</taxon>
        <taxon>Larsenimonas</taxon>
    </lineage>
</organism>
<dbReference type="Pfam" id="PF00857">
    <property type="entry name" value="Isochorismatase"/>
    <property type="match status" value="1"/>
</dbReference>
<sequence>MNTALLIIDAQVSFTSRPFWDQRLADCWIDKQQTLLDATARAGLPIVAIFHTAPESGGPFDPVNGQIRPLGELSFTPTVSLTKTAHNAFTDTGLDRLLRQRNITRLLISGIRTEQCCETTARVASDLGYDVDFISDATLTFPMTRDGRTYSAEAIRAHTELALEGRFARILTVSTVCSALERGIDELERDRVG</sequence>
<dbReference type="InterPro" id="IPR000868">
    <property type="entry name" value="Isochorismatase-like_dom"/>
</dbReference>
<evidence type="ECO:0000313" key="4">
    <source>
        <dbReference type="Proteomes" id="UP001269375"/>
    </source>
</evidence>
<protein>
    <submittedName>
        <fullName evidence="3">Isochorismatase family protein</fullName>
    </submittedName>
</protein>
<accession>A0ABU1GZZ9</accession>
<dbReference type="RefSeq" id="WP_251593846.1">
    <property type="nucleotide sequence ID" value="NZ_JAMLJI010000003.1"/>
</dbReference>
<dbReference type="InterPro" id="IPR036380">
    <property type="entry name" value="Isochorismatase-like_sf"/>
</dbReference>
<dbReference type="InterPro" id="IPR050272">
    <property type="entry name" value="Isochorismatase-like_hydrls"/>
</dbReference>